<keyword evidence="2" id="KW-1185">Reference proteome</keyword>
<protein>
    <submittedName>
        <fullName evidence="1">Uncharacterized protein</fullName>
    </submittedName>
</protein>
<dbReference type="KEGG" id="rci:RCIA49"/>
<evidence type="ECO:0000313" key="1">
    <source>
        <dbReference type="EMBL" id="CAJ36230.1"/>
    </source>
</evidence>
<sequence>MRSKTEASWGRDYPIFHTHNLKNSFSRVGMLRSLPEHHIFFSHMRVVVPGDRRSFLAKLHRLLWAPVEAGDALRAFIAPRHRGAVDLDVAGRTDILTGATACTIACREEAFLRAATCRCRKNNR</sequence>
<dbReference type="Proteomes" id="UP000000663">
    <property type="component" value="Chromosome"/>
</dbReference>
<reference evidence="1 2" key="1">
    <citation type="journal article" date="2006" name="Science">
        <title>Genome of rice cluster I archaea -- the key methane producers in the rice rhizosphere.</title>
        <authorList>
            <person name="Erkel C."/>
            <person name="Kube M."/>
            <person name="Reinhardt R."/>
            <person name="Liesack W."/>
        </authorList>
    </citation>
    <scope>NUCLEOTIDE SEQUENCE [LARGE SCALE GENOMIC DNA]</scope>
    <source>
        <strain evidence="2">DSM 22066 / NBRC 105507 / MRE50</strain>
    </source>
</reference>
<dbReference type="AlphaFoldDB" id="Q0W5W3"/>
<proteinExistence type="predicted"/>
<dbReference type="EMBL" id="AM114193">
    <property type="protein sequence ID" value="CAJ36230.1"/>
    <property type="molecule type" value="Genomic_DNA"/>
</dbReference>
<gene>
    <name evidence="1" type="ORF">RCIA49</name>
</gene>
<name>Q0W5W3_METAR</name>
<accession>Q0W5W3</accession>
<organism evidence="1 2">
    <name type="scientific">Methanocella arvoryzae (strain DSM 22066 / NBRC 105507 / MRE50)</name>
    <dbReference type="NCBI Taxonomy" id="351160"/>
    <lineage>
        <taxon>Archaea</taxon>
        <taxon>Methanobacteriati</taxon>
        <taxon>Methanobacteriota</taxon>
        <taxon>Stenosarchaea group</taxon>
        <taxon>Methanomicrobia</taxon>
        <taxon>Methanocellales</taxon>
        <taxon>Methanocellaceae</taxon>
        <taxon>Methanocella</taxon>
    </lineage>
</organism>
<evidence type="ECO:0000313" key="2">
    <source>
        <dbReference type="Proteomes" id="UP000000663"/>
    </source>
</evidence>